<feature type="domain" description="ABC transmembrane type-1" evidence="8">
    <location>
        <begin position="39"/>
        <end position="250"/>
    </location>
</feature>
<dbReference type="CDD" id="cd06261">
    <property type="entry name" value="TM_PBP2"/>
    <property type="match status" value="1"/>
</dbReference>
<comment type="subcellular location">
    <subcellularLocation>
        <location evidence="1 7">Cell membrane</location>
        <topology evidence="1 7">Multi-pass membrane protein</topology>
    </subcellularLocation>
</comment>
<protein>
    <submittedName>
        <fullName evidence="9">ABC transporter permease subunit</fullName>
    </submittedName>
</protein>
<feature type="transmembrane region" description="Helical" evidence="7">
    <location>
        <begin position="76"/>
        <end position="96"/>
    </location>
</feature>
<accession>A0A6P1TWH0</accession>
<dbReference type="PANTHER" id="PTHR30193:SF1">
    <property type="entry name" value="ABC TRANSPORTER PERMEASE PROTEIN YESP-RELATED"/>
    <property type="match status" value="1"/>
</dbReference>
<dbReference type="GO" id="GO:0005886">
    <property type="term" value="C:plasma membrane"/>
    <property type="evidence" value="ECO:0007669"/>
    <property type="project" value="UniProtKB-SubCell"/>
</dbReference>
<reference evidence="9 10" key="1">
    <citation type="submission" date="2020-01" db="EMBL/GenBank/DDBJ databases">
        <title>Genome analysis of Anaerocolumna sp. CBA3638.</title>
        <authorList>
            <person name="Kim J."/>
            <person name="Roh S.W."/>
        </authorList>
    </citation>
    <scope>NUCLEOTIDE SEQUENCE [LARGE SCALE GENOMIC DNA]</scope>
    <source>
        <strain evidence="9 10">CBA3638</strain>
    </source>
</reference>
<proteinExistence type="inferred from homology"/>
<keyword evidence="3" id="KW-1003">Cell membrane</keyword>
<dbReference type="InterPro" id="IPR000515">
    <property type="entry name" value="MetI-like"/>
</dbReference>
<feature type="transmembrane region" description="Helical" evidence="7">
    <location>
        <begin position="231"/>
        <end position="251"/>
    </location>
</feature>
<evidence type="ECO:0000256" key="6">
    <source>
        <dbReference type="ARBA" id="ARBA00023136"/>
    </source>
</evidence>
<evidence type="ECO:0000256" key="2">
    <source>
        <dbReference type="ARBA" id="ARBA00022448"/>
    </source>
</evidence>
<evidence type="ECO:0000313" key="10">
    <source>
        <dbReference type="Proteomes" id="UP000464314"/>
    </source>
</evidence>
<sequence>MLYSLYISTMDWNIITPMKFIGLKNYAEAFGDKLTWKSLKVTAYYTVLTVPLVVAVSFLVAMLLNMKVKLISLARTIFYIPSIVPVVASAAIWMYIYNPTYGLLNGILRNTGLPTQNFIYGPNSVIPCLAVMAVWGAGNTVIIYLAGLQGVSPQLYEAAKIDGAKGRQTFRHITIPLMTPIIFYNVVMTTIGCLQTFTQSYIMTDGGPADSSLFFSLLIYRNAFKFGRMGYAAALSWILFVIVGALTLVIFSTSNKWVYYETGGDK</sequence>
<dbReference type="AlphaFoldDB" id="A0A6P1TWH0"/>
<comment type="similarity">
    <text evidence="7">Belongs to the binding-protein-dependent transport system permease family.</text>
</comment>
<dbReference type="Gene3D" id="1.10.3720.10">
    <property type="entry name" value="MetI-like"/>
    <property type="match status" value="1"/>
</dbReference>
<dbReference type="PROSITE" id="PS50928">
    <property type="entry name" value="ABC_TM1"/>
    <property type="match status" value="1"/>
</dbReference>
<gene>
    <name evidence="9" type="ORF">Ana3638_22165</name>
</gene>
<keyword evidence="4 7" id="KW-0812">Transmembrane</keyword>
<evidence type="ECO:0000256" key="5">
    <source>
        <dbReference type="ARBA" id="ARBA00022989"/>
    </source>
</evidence>
<evidence type="ECO:0000313" key="9">
    <source>
        <dbReference type="EMBL" id="QHQ63858.1"/>
    </source>
</evidence>
<keyword evidence="2 7" id="KW-0813">Transport</keyword>
<evidence type="ECO:0000259" key="8">
    <source>
        <dbReference type="PROSITE" id="PS50928"/>
    </source>
</evidence>
<dbReference type="InterPro" id="IPR051393">
    <property type="entry name" value="ABC_transporter_permease"/>
</dbReference>
<evidence type="ECO:0000256" key="3">
    <source>
        <dbReference type="ARBA" id="ARBA00022475"/>
    </source>
</evidence>
<dbReference type="InterPro" id="IPR035906">
    <property type="entry name" value="MetI-like_sf"/>
</dbReference>
<keyword evidence="5 7" id="KW-1133">Transmembrane helix</keyword>
<dbReference type="EMBL" id="CP048000">
    <property type="protein sequence ID" value="QHQ63858.1"/>
    <property type="molecule type" value="Genomic_DNA"/>
</dbReference>
<dbReference type="KEGG" id="anr:Ana3638_22165"/>
<dbReference type="Pfam" id="PF00528">
    <property type="entry name" value="BPD_transp_1"/>
    <property type="match status" value="1"/>
</dbReference>
<feature type="transmembrane region" description="Helical" evidence="7">
    <location>
        <begin position="124"/>
        <end position="146"/>
    </location>
</feature>
<name>A0A6P1TWH0_9FIRM</name>
<organism evidence="9 10">
    <name type="scientific">Anaerocolumna sedimenticola</name>
    <dbReference type="NCBI Taxonomy" id="2696063"/>
    <lineage>
        <taxon>Bacteria</taxon>
        <taxon>Bacillati</taxon>
        <taxon>Bacillota</taxon>
        <taxon>Clostridia</taxon>
        <taxon>Lachnospirales</taxon>
        <taxon>Lachnospiraceae</taxon>
        <taxon>Anaerocolumna</taxon>
    </lineage>
</organism>
<evidence type="ECO:0000256" key="7">
    <source>
        <dbReference type="RuleBase" id="RU363032"/>
    </source>
</evidence>
<keyword evidence="10" id="KW-1185">Reference proteome</keyword>
<keyword evidence="6 7" id="KW-0472">Membrane</keyword>
<dbReference type="PANTHER" id="PTHR30193">
    <property type="entry name" value="ABC TRANSPORTER PERMEASE PROTEIN"/>
    <property type="match status" value="1"/>
</dbReference>
<feature type="transmembrane region" description="Helical" evidence="7">
    <location>
        <begin position="43"/>
        <end position="64"/>
    </location>
</feature>
<evidence type="ECO:0000256" key="1">
    <source>
        <dbReference type="ARBA" id="ARBA00004651"/>
    </source>
</evidence>
<dbReference type="GO" id="GO:0055085">
    <property type="term" value="P:transmembrane transport"/>
    <property type="evidence" value="ECO:0007669"/>
    <property type="project" value="InterPro"/>
</dbReference>
<dbReference type="SUPFAM" id="SSF161098">
    <property type="entry name" value="MetI-like"/>
    <property type="match status" value="1"/>
</dbReference>
<evidence type="ECO:0000256" key="4">
    <source>
        <dbReference type="ARBA" id="ARBA00022692"/>
    </source>
</evidence>
<dbReference type="Proteomes" id="UP000464314">
    <property type="component" value="Chromosome"/>
</dbReference>